<keyword evidence="2" id="KW-0812">Transmembrane</keyword>
<keyword evidence="2" id="KW-0472">Membrane</keyword>
<dbReference type="Proteomes" id="UP000030021">
    <property type="component" value="Unassembled WGS sequence"/>
</dbReference>
<dbReference type="RefSeq" id="WP_037273814.1">
    <property type="nucleotide sequence ID" value="NZ_KN293980.1"/>
</dbReference>
<reference evidence="3 4" key="1">
    <citation type="submission" date="2013-01" db="EMBL/GenBank/DDBJ databases">
        <authorList>
            <person name="Fiebig A."/>
            <person name="Goeker M."/>
            <person name="Klenk H.-P.P."/>
        </authorList>
    </citation>
    <scope>NUCLEOTIDE SEQUENCE [LARGE SCALE GENOMIC DNA]</scope>
    <source>
        <strain evidence="3 4">DSM 17069</strain>
    </source>
</reference>
<feature type="transmembrane region" description="Helical" evidence="2">
    <location>
        <begin position="53"/>
        <end position="73"/>
    </location>
</feature>
<sequence length="231" mass="23995">MSTPPTELENSIQLALEAATAANDSAEDVARVSTETLAAAARLDKFAKGMKPLLLGVVAAAVLCVALAGLVYLRTLSDMRTATATQIEALTVFSKSVGDLQAQLEALGDMSERVAALETAQAAGIERLEAAMTAETARLAEAMSGAEDPAAPQMLRGLVDRVEASHAETRDAFAKGLSDLQLAMTKMLAERAEVLAKAAPQTAASAPKPVAKAPARKKPQARAEPNPFGFP</sequence>
<protein>
    <submittedName>
        <fullName evidence="3">Uncharacterized protein</fullName>
    </submittedName>
</protein>
<dbReference type="STRING" id="215743.ROSMUCSMR3_03217"/>
<accession>A0A0A0HNT8</accession>
<gene>
    <name evidence="3" type="ORF">rosmuc_02531</name>
</gene>
<keyword evidence="2" id="KW-1133">Transmembrane helix</keyword>
<proteinExistence type="predicted"/>
<evidence type="ECO:0000256" key="1">
    <source>
        <dbReference type="SAM" id="MobiDB-lite"/>
    </source>
</evidence>
<dbReference type="HOGENOM" id="CLU_1128369_0_0_5"/>
<dbReference type="PATRIC" id="fig|1288298.3.peg.2543"/>
<name>A0A0A0HNT8_9RHOB</name>
<dbReference type="OrthoDB" id="7743279at2"/>
<feature type="region of interest" description="Disordered" evidence="1">
    <location>
        <begin position="197"/>
        <end position="231"/>
    </location>
</feature>
<dbReference type="eggNOG" id="ENOG5030N1C">
    <property type="taxonomic scope" value="Bacteria"/>
</dbReference>
<evidence type="ECO:0000313" key="4">
    <source>
        <dbReference type="Proteomes" id="UP000030021"/>
    </source>
</evidence>
<dbReference type="AlphaFoldDB" id="A0A0A0HNT8"/>
<dbReference type="EMBL" id="AONH01000013">
    <property type="protein sequence ID" value="KGM87793.1"/>
    <property type="molecule type" value="Genomic_DNA"/>
</dbReference>
<organism evidence="3 4">
    <name type="scientific">Roseovarius mucosus DSM 17069</name>
    <dbReference type="NCBI Taxonomy" id="1288298"/>
    <lineage>
        <taxon>Bacteria</taxon>
        <taxon>Pseudomonadati</taxon>
        <taxon>Pseudomonadota</taxon>
        <taxon>Alphaproteobacteria</taxon>
        <taxon>Rhodobacterales</taxon>
        <taxon>Roseobacteraceae</taxon>
        <taxon>Roseovarius</taxon>
    </lineage>
</organism>
<comment type="caution">
    <text evidence="3">The sequence shown here is derived from an EMBL/GenBank/DDBJ whole genome shotgun (WGS) entry which is preliminary data.</text>
</comment>
<evidence type="ECO:0000256" key="2">
    <source>
        <dbReference type="SAM" id="Phobius"/>
    </source>
</evidence>
<feature type="compositionally biased region" description="Low complexity" evidence="1">
    <location>
        <begin position="197"/>
        <end position="213"/>
    </location>
</feature>
<evidence type="ECO:0000313" key="3">
    <source>
        <dbReference type="EMBL" id="KGM87793.1"/>
    </source>
</evidence>